<dbReference type="SUPFAM" id="SSF52058">
    <property type="entry name" value="L domain-like"/>
    <property type="match status" value="1"/>
</dbReference>
<dbReference type="SUPFAM" id="SSF52200">
    <property type="entry name" value="Toll/Interleukin receptor TIR domain"/>
    <property type="match status" value="1"/>
</dbReference>
<evidence type="ECO:0000313" key="6">
    <source>
        <dbReference type="RefSeq" id="XP_031405645.1"/>
    </source>
</evidence>
<dbReference type="Gene3D" id="3.80.10.10">
    <property type="entry name" value="Ribonuclease Inhibitor"/>
    <property type="match status" value="1"/>
</dbReference>
<dbReference type="OrthoDB" id="1936883at2759"/>
<dbReference type="InterPro" id="IPR032675">
    <property type="entry name" value="LRR_dom_sf"/>
</dbReference>
<evidence type="ECO:0000256" key="1">
    <source>
        <dbReference type="ARBA" id="ARBA00022614"/>
    </source>
</evidence>
<keyword evidence="5" id="KW-1185">Reference proteome</keyword>
<dbReference type="GO" id="GO:0043531">
    <property type="term" value="F:ADP binding"/>
    <property type="evidence" value="ECO:0007669"/>
    <property type="project" value="InterPro"/>
</dbReference>
<dbReference type="RefSeq" id="XP_031405645.1">
    <property type="nucleotide sequence ID" value="XM_031549785.1"/>
</dbReference>
<dbReference type="PRINTS" id="PR00364">
    <property type="entry name" value="DISEASERSIST"/>
</dbReference>
<reference evidence="6" key="2">
    <citation type="submission" date="2025-08" db="UniProtKB">
        <authorList>
            <consortium name="RefSeq"/>
        </authorList>
    </citation>
    <scope>IDENTIFICATION</scope>
    <source>
        <tissue evidence="6">Leaf</tissue>
    </source>
</reference>
<dbReference type="Proteomes" id="UP000515151">
    <property type="component" value="Chromosome 7"/>
</dbReference>
<protein>
    <submittedName>
        <fullName evidence="6">TMV resistance protein N-like</fullName>
    </submittedName>
</protein>
<dbReference type="FunFam" id="3.40.50.10140:FF:000007">
    <property type="entry name" value="Disease resistance protein (TIR-NBS-LRR class)"/>
    <property type="match status" value="1"/>
</dbReference>
<dbReference type="InterPro" id="IPR035897">
    <property type="entry name" value="Toll_tir_struct_dom_sf"/>
</dbReference>
<name>A0A6P8EFT0_PUNGR</name>
<dbReference type="GO" id="GO:0006952">
    <property type="term" value="P:defense response"/>
    <property type="evidence" value="ECO:0007669"/>
    <property type="project" value="InterPro"/>
</dbReference>
<keyword evidence="1" id="KW-0433">Leucine-rich repeat</keyword>
<accession>A0A6P8EFT0</accession>
<dbReference type="Pfam" id="PF01582">
    <property type="entry name" value="TIR"/>
    <property type="match status" value="1"/>
</dbReference>
<dbReference type="PROSITE" id="PS50104">
    <property type="entry name" value="TIR"/>
    <property type="match status" value="1"/>
</dbReference>
<dbReference type="SUPFAM" id="SSF52540">
    <property type="entry name" value="P-loop containing nucleoside triphosphate hydrolases"/>
    <property type="match status" value="1"/>
</dbReference>
<dbReference type="Gene3D" id="1.10.8.430">
    <property type="entry name" value="Helical domain of apoptotic protease-activating factors"/>
    <property type="match status" value="1"/>
</dbReference>
<dbReference type="GO" id="GO:0007165">
    <property type="term" value="P:signal transduction"/>
    <property type="evidence" value="ECO:0007669"/>
    <property type="project" value="InterPro"/>
</dbReference>
<evidence type="ECO:0000256" key="3">
    <source>
        <dbReference type="ARBA" id="ARBA00023027"/>
    </source>
</evidence>
<evidence type="ECO:0000313" key="5">
    <source>
        <dbReference type="Proteomes" id="UP000515151"/>
    </source>
</evidence>
<dbReference type="Pfam" id="PF00931">
    <property type="entry name" value="NB-ARC"/>
    <property type="match status" value="1"/>
</dbReference>
<reference evidence="5" key="1">
    <citation type="journal article" date="2020" name="Plant Biotechnol. J.">
        <title>The pomegranate (Punica granatum L.) draft genome dissects genetic divergence between soft- and hard-seeded cultivars.</title>
        <authorList>
            <person name="Luo X."/>
            <person name="Li H."/>
            <person name="Wu Z."/>
            <person name="Yao W."/>
            <person name="Zhao P."/>
            <person name="Cao D."/>
            <person name="Yu H."/>
            <person name="Li K."/>
            <person name="Poudel K."/>
            <person name="Zhao D."/>
            <person name="Zhang F."/>
            <person name="Xia X."/>
            <person name="Chen L."/>
            <person name="Wang Q."/>
            <person name="Jing D."/>
            <person name="Cao S."/>
        </authorList>
    </citation>
    <scope>NUCLEOTIDE SEQUENCE [LARGE SCALE GENOMIC DNA]</scope>
    <source>
        <strain evidence="5">cv. Tunisia</strain>
    </source>
</reference>
<evidence type="ECO:0000259" key="4">
    <source>
        <dbReference type="PROSITE" id="PS50104"/>
    </source>
</evidence>
<keyword evidence="3" id="KW-0520">NAD</keyword>
<dbReference type="InterPro" id="IPR027417">
    <property type="entry name" value="P-loop_NTPase"/>
</dbReference>
<dbReference type="InterPro" id="IPR044974">
    <property type="entry name" value="Disease_R_plants"/>
</dbReference>
<dbReference type="Gene3D" id="3.40.50.300">
    <property type="entry name" value="P-loop containing nucleotide triphosphate hydrolases"/>
    <property type="match status" value="1"/>
</dbReference>
<keyword evidence="2" id="KW-0677">Repeat</keyword>
<dbReference type="InterPro" id="IPR002182">
    <property type="entry name" value="NB-ARC"/>
</dbReference>
<dbReference type="AlphaFoldDB" id="A0A6P8EFT0"/>
<organism evidence="5 6">
    <name type="scientific">Punica granatum</name>
    <name type="common">Pomegranate</name>
    <dbReference type="NCBI Taxonomy" id="22663"/>
    <lineage>
        <taxon>Eukaryota</taxon>
        <taxon>Viridiplantae</taxon>
        <taxon>Streptophyta</taxon>
        <taxon>Embryophyta</taxon>
        <taxon>Tracheophyta</taxon>
        <taxon>Spermatophyta</taxon>
        <taxon>Magnoliopsida</taxon>
        <taxon>eudicotyledons</taxon>
        <taxon>Gunneridae</taxon>
        <taxon>Pentapetalae</taxon>
        <taxon>rosids</taxon>
        <taxon>malvids</taxon>
        <taxon>Myrtales</taxon>
        <taxon>Lythraceae</taxon>
        <taxon>Punica</taxon>
    </lineage>
</organism>
<sequence length="832" mass="95501">MATEFEDSVSNKRSRDSASSSVFHKRWRHDVSGSYSPKRWTYDVFLSFRGEDTRWSFTSHLFHSLEEKGVNAFIDNSLPRGEDISSQLIDTIRSSRILVVVLSKNYANSSWCLQELSEIMECRNKSLGQMVLPVFYDVDPSDVRKQTGCFGEAFAKYEEDKDKETVARWRAALTEVGSLSGWDLTNSASGTEAKIVKKIARRICNELNNAYLDVAKDPIGLRPRMIRVNEHVNDPSDDVRFIVIWGMGGIGKTTLAKAVFNQFFHSFEAKYFLANVRENSEQPNGLAHLQEQLLHDIIRFQKIEVGNIDRGINQIEKLQTFNKDTAALRQHPTVLDDVGHRDQLKALAREREWFGPGSRIIITTRDHDSVKEINANCIYKLPPLNDHESGQLFKQYAFRNCDPSEEFFKLAKDVVSYCEGLPLALEVLGSYLLGLSVEHWKSALDQLRRNPHRDVQKKLEISYHALGCTDDKKLFLDIACFLVGWDKNLVVKVLEARDLYVGLGLDVLSKRSLVKIDDYNKLEMHDMIQDMGREIVRRESPHDPGKRSRLFSQNDILATLRTHSVSMEPTSMSKPMHITLIRRRFIVRNLRIIWLAQVTEQVQGLVSNCHLELAKKVDAKAFERMRLLRLLKLNYLHLDGDYGLISKELRWLCWHGFPLDFIPDELYMENLAVLDMQHSKLRSTWKTNSKEMPRLKVLNLSYSHFLTNTPDFSGLSKLEELIMIDCEELIEIDRSIGCLKGLLLLNLKGCKKLKSIPDSICKVRSLQHLDIRGCSNLMRLPDDFSILGCLTELLADAALMMQSPQTFTDLKNLSKLFLCGISKREAPKENNW</sequence>
<gene>
    <name evidence="6" type="primary">LOC116214370</name>
</gene>
<dbReference type="Gene3D" id="3.40.50.10140">
    <property type="entry name" value="Toll/interleukin-1 receptor homology (TIR) domain"/>
    <property type="match status" value="1"/>
</dbReference>
<dbReference type="InterPro" id="IPR000157">
    <property type="entry name" value="TIR_dom"/>
</dbReference>
<feature type="domain" description="TIR" evidence="4">
    <location>
        <begin position="40"/>
        <end position="207"/>
    </location>
</feature>
<dbReference type="SMART" id="SM00255">
    <property type="entry name" value="TIR"/>
    <property type="match status" value="1"/>
</dbReference>
<dbReference type="InterPro" id="IPR042197">
    <property type="entry name" value="Apaf_helical"/>
</dbReference>
<dbReference type="PANTHER" id="PTHR11017:SF385">
    <property type="entry name" value="DISEASE RESISTANCE PROTEIN (TIR-NBS-LRR CLASS)-RELATED"/>
    <property type="match status" value="1"/>
</dbReference>
<dbReference type="PANTHER" id="PTHR11017">
    <property type="entry name" value="LEUCINE-RICH REPEAT-CONTAINING PROTEIN"/>
    <property type="match status" value="1"/>
</dbReference>
<dbReference type="Pfam" id="PF23282">
    <property type="entry name" value="WHD_ROQ1"/>
    <property type="match status" value="1"/>
</dbReference>
<dbReference type="InterPro" id="IPR058192">
    <property type="entry name" value="WHD_ROQ1-like"/>
</dbReference>
<proteinExistence type="predicted"/>
<evidence type="ECO:0000256" key="2">
    <source>
        <dbReference type="ARBA" id="ARBA00022737"/>
    </source>
</evidence>
<dbReference type="GeneID" id="116214370"/>